<keyword evidence="3" id="KW-0732">Signal</keyword>
<name>A0A4Z0C357_9BURK</name>
<dbReference type="RefSeq" id="WP_135262049.1">
    <property type="nucleotide sequence ID" value="NZ_SMLM01000001.1"/>
</dbReference>
<keyword evidence="2" id="KW-0175">Coiled coil</keyword>
<dbReference type="NCBIfam" id="TIGR01730">
    <property type="entry name" value="RND_mfp"/>
    <property type="match status" value="1"/>
</dbReference>
<evidence type="ECO:0000259" key="4">
    <source>
        <dbReference type="Pfam" id="PF25954"/>
    </source>
</evidence>
<dbReference type="Proteomes" id="UP000298180">
    <property type="component" value="Unassembled WGS sequence"/>
</dbReference>
<evidence type="ECO:0000313" key="7">
    <source>
        <dbReference type="Proteomes" id="UP000298180"/>
    </source>
</evidence>
<sequence>MRHPLTKTAIWAGTCVAGLGAAALIAFGAQARTDEAPAPAPALTVRLTVPQEQEVAKRFAANGTVAAWQEASVGSEGNGLRLTNVLVNVGDSVRRGQVLATFERETVQAELAQLQAGVAEARAQLAEASANAERARALASSGALSSQQVQQYLTAEETAQARLEAKRASAHAQQLRLSRTQVLAPDDGLISARGATAGAVVPAGQELFRLIRGGRLEWRAEVTPEEAARLAPGSEVTIHAADGQPVRARVRQLAPTVDPRTRTALVYVDLPKVAGLRAGMFARGEFDQGRGSAITVPQQAVVVRDGFSYVFRLQDDGRVSQVRVRTGLQLEDRVEVIEGLTAQAQIVAAGAGFLSDGDFVKVVGR</sequence>
<dbReference type="SUPFAM" id="SSF111369">
    <property type="entry name" value="HlyD-like secretion proteins"/>
    <property type="match status" value="1"/>
</dbReference>
<dbReference type="InterPro" id="IPR058792">
    <property type="entry name" value="Beta-barrel_RND_2"/>
</dbReference>
<dbReference type="AlphaFoldDB" id="A0A4Z0C357"/>
<dbReference type="Pfam" id="PF25989">
    <property type="entry name" value="YknX_C"/>
    <property type="match status" value="1"/>
</dbReference>
<evidence type="ECO:0000259" key="5">
    <source>
        <dbReference type="Pfam" id="PF25989"/>
    </source>
</evidence>
<feature type="chain" id="PRO_5021401428" evidence="3">
    <location>
        <begin position="32"/>
        <end position="365"/>
    </location>
</feature>
<dbReference type="InterPro" id="IPR058637">
    <property type="entry name" value="YknX-like_C"/>
</dbReference>
<comment type="similarity">
    <text evidence="1">Belongs to the membrane fusion protein (MFP) (TC 8.A.1) family.</text>
</comment>
<evidence type="ECO:0000256" key="2">
    <source>
        <dbReference type="SAM" id="Coils"/>
    </source>
</evidence>
<dbReference type="OrthoDB" id="10524at2"/>
<organism evidence="6 7">
    <name type="scientific">Ramlibacter henchirensis</name>
    <dbReference type="NCBI Taxonomy" id="204072"/>
    <lineage>
        <taxon>Bacteria</taxon>
        <taxon>Pseudomonadati</taxon>
        <taxon>Pseudomonadota</taxon>
        <taxon>Betaproteobacteria</taxon>
        <taxon>Burkholderiales</taxon>
        <taxon>Comamonadaceae</taxon>
        <taxon>Ramlibacter</taxon>
    </lineage>
</organism>
<dbReference type="GO" id="GO:0015562">
    <property type="term" value="F:efflux transmembrane transporter activity"/>
    <property type="evidence" value="ECO:0007669"/>
    <property type="project" value="TreeGrafter"/>
</dbReference>
<reference evidence="6 7" key="1">
    <citation type="submission" date="2019-03" db="EMBL/GenBank/DDBJ databases">
        <title>Ramlibacter henchirensis DSM 14656, whole genome shotgun sequence.</title>
        <authorList>
            <person name="Zhang X."/>
            <person name="Feng G."/>
            <person name="Zhu H."/>
        </authorList>
    </citation>
    <scope>NUCLEOTIDE SEQUENCE [LARGE SCALE GENOMIC DNA]</scope>
    <source>
        <strain evidence="6 7">DSM 14656</strain>
    </source>
</reference>
<feature type="coiled-coil region" evidence="2">
    <location>
        <begin position="104"/>
        <end position="138"/>
    </location>
</feature>
<comment type="caution">
    <text evidence="6">The sequence shown here is derived from an EMBL/GenBank/DDBJ whole genome shotgun (WGS) entry which is preliminary data.</text>
</comment>
<dbReference type="InterPro" id="IPR006143">
    <property type="entry name" value="RND_pump_MFP"/>
</dbReference>
<dbReference type="Gene3D" id="1.10.287.470">
    <property type="entry name" value="Helix hairpin bin"/>
    <property type="match status" value="1"/>
</dbReference>
<dbReference type="Gene3D" id="2.40.420.20">
    <property type="match status" value="1"/>
</dbReference>
<dbReference type="PANTHER" id="PTHR30469:SF15">
    <property type="entry name" value="HLYD FAMILY OF SECRETION PROTEINS"/>
    <property type="match status" value="1"/>
</dbReference>
<dbReference type="Gene3D" id="2.40.30.170">
    <property type="match status" value="1"/>
</dbReference>
<feature type="signal peptide" evidence="3">
    <location>
        <begin position="1"/>
        <end position="31"/>
    </location>
</feature>
<feature type="domain" description="CusB-like beta-barrel" evidence="4">
    <location>
        <begin position="220"/>
        <end position="287"/>
    </location>
</feature>
<proteinExistence type="inferred from homology"/>
<evidence type="ECO:0000256" key="3">
    <source>
        <dbReference type="SAM" id="SignalP"/>
    </source>
</evidence>
<feature type="domain" description="YknX-like C-terminal permuted SH3-like" evidence="5">
    <location>
        <begin position="293"/>
        <end position="362"/>
    </location>
</feature>
<dbReference type="Gene3D" id="2.40.50.100">
    <property type="match status" value="1"/>
</dbReference>
<keyword evidence="7" id="KW-1185">Reference proteome</keyword>
<evidence type="ECO:0000256" key="1">
    <source>
        <dbReference type="ARBA" id="ARBA00009477"/>
    </source>
</evidence>
<dbReference type="PANTHER" id="PTHR30469">
    <property type="entry name" value="MULTIDRUG RESISTANCE PROTEIN MDTA"/>
    <property type="match status" value="1"/>
</dbReference>
<dbReference type="GO" id="GO:1990281">
    <property type="term" value="C:efflux pump complex"/>
    <property type="evidence" value="ECO:0007669"/>
    <property type="project" value="TreeGrafter"/>
</dbReference>
<dbReference type="EMBL" id="SMLM01000001">
    <property type="protein sequence ID" value="TFZ05963.1"/>
    <property type="molecule type" value="Genomic_DNA"/>
</dbReference>
<accession>A0A4Z0C357</accession>
<gene>
    <name evidence="6" type="ORF">EZ313_04745</name>
</gene>
<dbReference type="Pfam" id="PF25954">
    <property type="entry name" value="Beta-barrel_RND_2"/>
    <property type="match status" value="1"/>
</dbReference>
<protein>
    <submittedName>
        <fullName evidence="6">Efflux RND transporter periplasmic adaptor subunit</fullName>
    </submittedName>
</protein>
<evidence type="ECO:0000313" key="6">
    <source>
        <dbReference type="EMBL" id="TFZ05963.1"/>
    </source>
</evidence>